<protein>
    <submittedName>
        <fullName evidence="1">Putative nucleic-acid-binding Zn-ribbon protein</fullName>
    </submittedName>
</protein>
<keyword evidence="2" id="KW-1185">Reference proteome</keyword>
<name>A0A7W5FLH6_9BACL</name>
<evidence type="ECO:0000313" key="1">
    <source>
        <dbReference type="EMBL" id="MBB3109108.1"/>
    </source>
</evidence>
<dbReference type="EMBL" id="JACHXK010000002">
    <property type="protein sequence ID" value="MBB3109108.1"/>
    <property type="molecule type" value="Genomic_DNA"/>
</dbReference>
<proteinExistence type="predicted"/>
<evidence type="ECO:0000313" key="2">
    <source>
        <dbReference type="Proteomes" id="UP000570361"/>
    </source>
</evidence>
<dbReference type="Proteomes" id="UP000570361">
    <property type="component" value="Unassembled WGS sequence"/>
</dbReference>
<organism evidence="1 2">
    <name type="scientific">Paenibacillus phyllosphaerae</name>
    <dbReference type="NCBI Taxonomy" id="274593"/>
    <lineage>
        <taxon>Bacteria</taxon>
        <taxon>Bacillati</taxon>
        <taxon>Bacillota</taxon>
        <taxon>Bacilli</taxon>
        <taxon>Bacillales</taxon>
        <taxon>Paenibacillaceae</taxon>
        <taxon>Paenibacillus</taxon>
    </lineage>
</organism>
<reference evidence="1 2" key="1">
    <citation type="submission" date="2020-08" db="EMBL/GenBank/DDBJ databases">
        <title>Genomic Encyclopedia of Type Strains, Phase III (KMG-III): the genomes of soil and plant-associated and newly described type strains.</title>
        <authorList>
            <person name="Whitman W."/>
        </authorList>
    </citation>
    <scope>NUCLEOTIDE SEQUENCE [LARGE SCALE GENOMIC DNA]</scope>
    <source>
        <strain evidence="1 2">CECT 5862</strain>
    </source>
</reference>
<accession>A0A7W5FLH6</accession>
<dbReference type="RefSeq" id="WP_183597882.1">
    <property type="nucleotide sequence ID" value="NZ_JACHXK010000002.1"/>
</dbReference>
<sequence length="59" mass="7185">MEKTKWIFVCPNCENEEETEEEYTKEELDKKGLLIDAQRKRIIKHCLPCRTNVNRRDYP</sequence>
<comment type="caution">
    <text evidence="1">The sequence shown here is derived from an EMBL/GenBank/DDBJ whole genome shotgun (WGS) entry which is preliminary data.</text>
</comment>
<dbReference type="AlphaFoldDB" id="A0A7W5FLH6"/>
<gene>
    <name evidence="1" type="ORF">FHS18_001160</name>
</gene>